<feature type="domain" description="Helicase ATP-binding" evidence="6">
    <location>
        <begin position="41"/>
        <end position="209"/>
    </location>
</feature>
<keyword evidence="2" id="KW-0378">Hydrolase</keyword>
<dbReference type="PROSITE" id="PS51192">
    <property type="entry name" value="HELICASE_ATP_BIND_1"/>
    <property type="match status" value="1"/>
</dbReference>
<evidence type="ECO:0000256" key="5">
    <source>
        <dbReference type="ARBA" id="ARBA00038437"/>
    </source>
</evidence>
<dbReference type="Pfam" id="PF00271">
    <property type="entry name" value="Helicase_C"/>
    <property type="match status" value="1"/>
</dbReference>
<dbReference type="GO" id="GO:0003724">
    <property type="term" value="F:RNA helicase activity"/>
    <property type="evidence" value="ECO:0007669"/>
    <property type="project" value="TreeGrafter"/>
</dbReference>
<reference evidence="9" key="1">
    <citation type="submission" date="2016-10" db="EMBL/GenBank/DDBJ databases">
        <authorList>
            <person name="Varghese N."/>
            <person name="Submissions S."/>
        </authorList>
    </citation>
    <scope>NUCLEOTIDE SEQUENCE [LARGE SCALE GENOMIC DNA]</scope>
    <source>
        <strain evidence="9">DSM 3695</strain>
    </source>
</reference>
<name>A0A1I0RIF4_9BACT</name>
<dbReference type="PROSITE" id="PS51194">
    <property type="entry name" value="HELICASE_CTER"/>
    <property type="match status" value="1"/>
</dbReference>
<evidence type="ECO:0000259" key="7">
    <source>
        <dbReference type="PROSITE" id="PS51194"/>
    </source>
</evidence>
<dbReference type="Proteomes" id="UP000199310">
    <property type="component" value="Unassembled WGS sequence"/>
</dbReference>
<dbReference type="GO" id="GO:0005829">
    <property type="term" value="C:cytosol"/>
    <property type="evidence" value="ECO:0007669"/>
    <property type="project" value="TreeGrafter"/>
</dbReference>
<evidence type="ECO:0000256" key="3">
    <source>
        <dbReference type="ARBA" id="ARBA00022806"/>
    </source>
</evidence>
<accession>A0A1I0RIF4</accession>
<evidence type="ECO:0000313" key="8">
    <source>
        <dbReference type="EMBL" id="SEW40709.1"/>
    </source>
</evidence>
<dbReference type="InterPro" id="IPR027417">
    <property type="entry name" value="P-loop_NTPase"/>
</dbReference>
<dbReference type="InterPro" id="IPR050079">
    <property type="entry name" value="DEAD_box_RNA_helicase"/>
</dbReference>
<evidence type="ECO:0000256" key="2">
    <source>
        <dbReference type="ARBA" id="ARBA00022801"/>
    </source>
</evidence>
<dbReference type="STRING" id="29529.SAMN04488122_2881"/>
<protein>
    <submittedName>
        <fullName evidence="8">DbpA RNA binding domain-containing protein</fullName>
    </submittedName>
</protein>
<dbReference type="PANTHER" id="PTHR47959:SF1">
    <property type="entry name" value="ATP-DEPENDENT RNA HELICASE DBPA"/>
    <property type="match status" value="1"/>
</dbReference>
<evidence type="ECO:0000313" key="9">
    <source>
        <dbReference type="Proteomes" id="UP000199310"/>
    </source>
</evidence>
<dbReference type="GO" id="GO:0005524">
    <property type="term" value="F:ATP binding"/>
    <property type="evidence" value="ECO:0007669"/>
    <property type="project" value="UniProtKB-KW"/>
</dbReference>
<dbReference type="SUPFAM" id="SSF52540">
    <property type="entry name" value="P-loop containing nucleoside triphosphate hydrolases"/>
    <property type="match status" value="1"/>
</dbReference>
<comment type="similarity">
    <text evidence="5">Belongs to the DEAD box helicase family.</text>
</comment>
<evidence type="ECO:0000256" key="1">
    <source>
        <dbReference type="ARBA" id="ARBA00022741"/>
    </source>
</evidence>
<dbReference type="Gene3D" id="3.40.50.300">
    <property type="entry name" value="P-loop containing nucleotide triphosphate hydrolases"/>
    <property type="match status" value="2"/>
</dbReference>
<dbReference type="CDD" id="cd18787">
    <property type="entry name" value="SF2_C_DEAD"/>
    <property type="match status" value="1"/>
</dbReference>
<dbReference type="CDD" id="cd00268">
    <property type="entry name" value="DEADc"/>
    <property type="match status" value="1"/>
</dbReference>
<keyword evidence="9" id="KW-1185">Reference proteome</keyword>
<gene>
    <name evidence="8" type="ORF">SAMN04488122_2881</name>
</gene>
<proteinExistence type="inferred from homology"/>
<dbReference type="InterPro" id="IPR014001">
    <property type="entry name" value="Helicase_ATP-bd"/>
</dbReference>
<keyword evidence="3" id="KW-0347">Helicase</keyword>
<dbReference type="Pfam" id="PF03880">
    <property type="entry name" value="DbpA"/>
    <property type="match status" value="1"/>
</dbReference>
<dbReference type="GO" id="GO:0003676">
    <property type="term" value="F:nucleic acid binding"/>
    <property type="evidence" value="ECO:0007669"/>
    <property type="project" value="InterPro"/>
</dbReference>
<keyword evidence="4" id="KW-0067">ATP-binding</keyword>
<dbReference type="Gene3D" id="3.30.70.330">
    <property type="match status" value="1"/>
</dbReference>
<evidence type="ECO:0000259" key="6">
    <source>
        <dbReference type="PROSITE" id="PS51192"/>
    </source>
</evidence>
<organism evidence="8 9">
    <name type="scientific">Chitinophaga arvensicola</name>
    <dbReference type="NCBI Taxonomy" id="29529"/>
    <lineage>
        <taxon>Bacteria</taxon>
        <taxon>Pseudomonadati</taxon>
        <taxon>Bacteroidota</taxon>
        <taxon>Chitinophagia</taxon>
        <taxon>Chitinophagales</taxon>
        <taxon>Chitinophagaceae</taxon>
        <taxon>Chitinophaga</taxon>
    </lineage>
</organism>
<sequence>MHVKRVNLRTFAAMQKEKYSLGNILTNLKIDSLNEMQQASVDANKHHNDVILLSATGSGKTLAFLLPILENLDPANKHTQALIVVPSRELALQIEKVFKLMGTGYKITACYGGHLRETEENNLIQPPAVIVGTPGRLGDHIRRENITTAAIETLVLDEFDKTLELGFQEEVAFIIESLPNVKKRILTSATDSVEIPEFLALEKPEKLDFLPEEGTPAARLTIKEVLSPENDKVDTLFRLICYLGNRSTIVFCNHREAVERTSKLLSEKSIINTFYHGAMEQQERDAALCKFRNGSVNVLVTTDLAARGLDIPNIRYIVHFHLPHTEDSWTHRNGRTARMEASGTAILILAPDEKRMPYLADEVIEDIELPATSTIPDKPKWTTIFIGAGKKDKVNKVDIVGFLSKQARLKQEDIGLIEVKDFFSFVAVVKSKVQNALEMIKNEKIKNKKVKIDIAR</sequence>
<dbReference type="InterPro" id="IPR012677">
    <property type="entry name" value="Nucleotide-bd_a/b_plait_sf"/>
</dbReference>
<dbReference type="SMART" id="SM00487">
    <property type="entry name" value="DEXDc"/>
    <property type="match status" value="1"/>
</dbReference>
<dbReference type="AlphaFoldDB" id="A0A1I0RIF4"/>
<dbReference type="InterPro" id="IPR011545">
    <property type="entry name" value="DEAD/DEAH_box_helicase_dom"/>
</dbReference>
<dbReference type="InterPro" id="IPR005580">
    <property type="entry name" value="DbpA/CsdA_RNA-bd_dom"/>
</dbReference>
<dbReference type="GO" id="GO:0016787">
    <property type="term" value="F:hydrolase activity"/>
    <property type="evidence" value="ECO:0007669"/>
    <property type="project" value="UniProtKB-KW"/>
</dbReference>
<dbReference type="InterPro" id="IPR001650">
    <property type="entry name" value="Helicase_C-like"/>
</dbReference>
<dbReference type="InterPro" id="IPR044742">
    <property type="entry name" value="DEAD/DEAH_RhlB"/>
</dbReference>
<dbReference type="Pfam" id="PF00270">
    <property type="entry name" value="DEAD"/>
    <property type="match status" value="1"/>
</dbReference>
<keyword evidence="1" id="KW-0547">Nucleotide-binding</keyword>
<feature type="domain" description="Helicase C-terminal" evidence="7">
    <location>
        <begin position="235"/>
        <end position="383"/>
    </location>
</feature>
<dbReference type="SMART" id="SM00490">
    <property type="entry name" value="HELICc"/>
    <property type="match status" value="1"/>
</dbReference>
<dbReference type="PANTHER" id="PTHR47959">
    <property type="entry name" value="ATP-DEPENDENT RNA HELICASE RHLE-RELATED"/>
    <property type="match status" value="1"/>
</dbReference>
<evidence type="ECO:0000256" key="4">
    <source>
        <dbReference type="ARBA" id="ARBA00022840"/>
    </source>
</evidence>
<dbReference type="EMBL" id="FOJG01000001">
    <property type="protein sequence ID" value="SEW40709.1"/>
    <property type="molecule type" value="Genomic_DNA"/>
</dbReference>